<dbReference type="EMBL" id="WIBF01000008">
    <property type="protein sequence ID" value="MQQ09441.1"/>
    <property type="molecule type" value="Genomic_DNA"/>
</dbReference>
<evidence type="ECO:0000313" key="1">
    <source>
        <dbReference type="EMBL" id="MQQ09441.1"/>
    </source>
</evidence>
<protein>
    <submittedName>
        <fullName evidence="1">Protein EcsC</fullName>
    </submittedName>
</protein>
<dbReference type="Pfam" id="PF12787">
    <property type="entry name" value="EcsC"/>
    <property type="match status" value="1"/>
</dbReference>
<comment type="caution">
    <text evidence="1">The sequence shown here is derived from an EMBL/GenBank/DDBJ whole genome shotgun (WGS) entry which is preliminary data.</text>
</comment>
<proteinExistence type="predicted"/>
<keyword evidence="2" id="KW-1185">Reference proteome</keyword>
<sequence>MEEILMPDAVVSAHDLDQEIVRLADLGHRANGPALRFLNRIGAQADQLLDRLPNSVRDNLEYASEQALMSALRHSTKTRAPRFLPEVSERGERLMGAALGAVGGAGGLAGTLVELPVTTAFLLRVIQKEGQRQGFDPRQENVQFDIVRVFSAPGPFGDDQSETGFLATRLGLNSTGINRLVSQIAPKLGVALGQKLAVQAAPIAGGVAGASCNYIYADYYQKIANLHFSVRKLAVDCDISEADIIERMQKVHPAPRR</sequence>
<dbReference type="Proteomes" id="UP000444174">
    <property type="component" value="Unassembled WGS sequence"/>
</dbReference>
<dbReference type="PANTHER" id="PTHR41260:SF1">
    <property type="entry name" value="PROTEIN ECSC"/>
    <property type="match status" value="1"/>
</dbReference>
<dbReference type="AlphaFoldDB" id="A0A843YEW7"/>
<organism evidence="1 2">
    <name type="scientific">Tritonibacter litoralis</name>
    <dbReference type="NCBI Taxonomy" id="2662264"/>
    <lineage>
        <taxon>Bacteria</taxon>
        <taxon>Pseudomonadati</taxon>
        <taxon>Pseudomonadota</taxon>
        <taxon>Alphaproteobacteria</taxon>
        <taxon>Rhodobacterales</taxon>
        <taxon>Paracoccaceae</taxon>
        <taxon>Tritonibacter</taxon>
    </lineage>
</organism>
<gene>
    <name evidence="1" type="ORF">GFB49_13315</name>
</gene>
<reference evidence="1 2" key="1">
    <citation type="submission" date="2019-10" db="EMBL/GenBank/DDBJ databases">
        <title>Epibacterium sp. nov., isolated from seawater.</title>
        <authorList>
            <person name="Zhang X."/>
            <person name="Li N."/>
        </authorList>
    </citation>
    <scope>NUCLEOTIDE SEQUENCE [LARGE SCALE GENOMIC DNA]</scope>
    <source>
        <strain evidence="1 2">SM1979</strain>
    </source>
</reference>
<dbReference type="RefSeq" id="WP_153216386.1">
    <property type="nucleotide sequence ID" value="NZ_WIBF01000008.1"/>
</dbReference>
<dbReference type="InterPro" id="IPR024787">
    <property type="entry name" value="EcsC"/>
</dbReference>
<dbReference type="PANTHER" id="PTHR41260">
    <property type="entry name" value="PROTEIN ECSC"/>
    <property type="match status" value="1"/>
</dbReference>
<name>A0A843YEW7_9RHOB</name>
<evidence type="ECO:0000313" key="2">
    <source>
        <dbReference type="Proteomes" id="UP000444174"/>
    </source>
</evidence>
<accession>A0A843YEW7</accession>